<evidence type="ECO:0000313" key="2">
    <source>
        <dbReference type="Proteomes" id="UP000652761"/>
    </source>
</evidence>
<organism evidence="1 2">
    <name type="scientific">Colocasia esculenta</name>
    <name type="common">Wild taro</name>
    <name type="synonym">Arum esculentum</name>
    <dbReference type="NCBI Taxonomy" id="4460"/>
    <lineage>
        <taxon>Eukaryota</taxon>
        <taxon>Viridiplantae</taxon>
        <taxon>Streptophyta</taxon>
        <taxon>Embryophyta</taxon>
        <taxon>Tracheophyta</taxon>
        <taxon>Spermatophyta</taxon>
        <taxon>Magnoliopsida</taxon>
        <taxon>Liliopsida</taxon>
        <taxon>Araceae</taxon>
        <taxon>Aroideae</taxon>
        <taxon>Colocasieae</taxon>
        <taxon>Colocasia</taxon>
    </lineage>
</organism>
<gene>
    <name evidence="1" type="ORF">Taro_049941</name>
</gene>
<dbReference type="EMBL" id="NMUH01007275">
    <property type="protein sequence ID" value="MQM16977.1"/>
    <property type="molecule type" value="Genomic_DNA"/>
</dbReference>
<evidence type="ECO:0000313" key="1">
    <source>
        <dbReference type="EMBL" id="MQM16977.1"/>
    </source>
</evidence>
<sequence>MEHFAMDIAVLRGVDIRLPLGLGLDLQLVENMAMVLYNPHRCYLQVGKPQTKLLQPSHLPPMKVRRLRDPEDEQAVRSVLVMWHVFEHSRHDGSIFYTLSLDLDHLSIGNTLNWAVVEFPTRQTQWERPGHNFRGIHQITDWRERARERAREQLEDWRQWGREVTSEATSDEDYFRAYARRFGAQVYRGTRRPRAELERAQQMVGGASTSRDEPGRSVLEGQLAAAVTRAEEAMALLLEREAELRDSLAWTAALETEMAEVHLHPQADEVTGLF</sequence>
<accession>A0A843XCM7</accession>
<dbReference type="Proteomes" id="UP000652761">
    <property type="component" value="Unassembled WGS sequence"/>
</dbReference>
<proteinExistence type="predicted"/>
<dbReference type="AlphaFoldDB" id="A0A843XCM7"/>
<name>A0A843XCM7_COLES</name>
<reference evidence="1" key="1">
    <citation type="submission" date="2017-07" db="EMBL/GenBank/DDBJ databases">
        <title>Taro Niue Genome Assembly and Annotation.</title>
        <authorList>
            <person name="Atibalentja N."/>
            <person name="Keating K."/>
            <person name="Fields C.J."/>
        </authorList>
    </citation>
    <scope>NUCLEOTIDE SEQUENCE</scope>
    <source>
        <strain evidence="1">Niue_2</strain>
        <tissue evidence="1">Leaf</tissue>
    </source>
</reference>
<protein>
    <submittedName>
        <fullName evidence="1">Uncharacterized protein</fullName>
    </submittedName>
</protein>
<keyword evidence="2" id="KW-1185">Reference proteome</keyword>
<comment type="caution">
    <text evidence="1">The sequence shown here is derived from an EMBL/GenBank/DDBJ whole genome shotgun (WGS) entry which is preliminary data.</text>
</comment>